<evidence type="ECO:0000259" key="3">
    <source>
        <dbReference type="PROSITE" id="PS50977"/>
    </source>
</evidence>
<proteinExistence type="predicted"/>
<organism evidence="4 5">
    <name type="scientific">Catenisphaera adipataccumulans</name>
    <dbReference type="NCBI Taxonomy" id="700500"/>
    <lineage>
        <taxon>Bacteria</taxon>
        <taxon>Bacillati</taxon>
        <taxon>Bacillota</taxon>
        <taxon>Erysipelotrichia</taxon>
        <taxon>Erysipelotrichales</taxon>
        <taxon>Erysipelotrichaceae</taxon>
        <taxon>Catenisphaera</taxon>
    </lineage>
</organism>
<evidence type="ECO:0000313" key="4">
    <source>
        <dbReference type="EMBL" id="MBB5182641.1"/>
    </source>
</evidence>
<evidence type="ECO:0000256" key="2">
    <source>
        <dbReference type="PROSITE-ProRule" id="PRU00335"/>
    </source>
</evidence>
<dbReference type="AlphaFoldDB" id="A0A7W8CWJ1"/>
<evidence type="ECO:0000256" key="1">
    <source>
        <dbReference type="ARBA" id="ARBA00023125"/>
    </source>
</evidence>
<keyword evidence="1 2" id="KW-0238">DNA-binding</keyword>
<dbReference type="InterPro" id="IPR001647">
    <property type="entry name" value="HTH_TetR"/>
</dbReference>
<protein>
    <submittedName>
        <fullName evidence="4">AcrR family transcriptional regulator</fullName>
    </submittedName>
</protein>
<sequence length="179" mass="21494">MNARKYLKQSAYRKIQKTPIEKLTVKDILEEAEVSKQTFYRYYQDKYALANEIYFELTQQGIIEPSQVNNEADWRRMYKQQFACFREHLPFIKHLYTSRETGCTLDFEIQSTIDFDKAYLKRKGADINDPRILFSLEAKDVGGTYAMRDWILRDMDVDDEEMVERFHLIIPQILVPYYE</sequence>
<dbReference type="EMBL" id="JACHHK010000002">
    <property type="protein sequence ID" value="MBB5182641.1"/>
    <property type="molecule type" value="Genomic_DNA"/>
</dbReference>
<dbReference type="InterPro" id="IPR009057">
    <property type="entry name" value="Homeodomain-like_sf"/>
</dbReference>
<accession>A0A7W8CWJ1</accession>
<dbReference type="Gene3D" id="1.10.357.10">
    <property type="entry name" value="Tetracycline Repressor, domain 2"/>
    <property type="match status" value="1"/>
</dbReference>
<dbReference type="Proteomes" id="UP000539953">
    <property type="component" value="Unassembled WGS sequence"/>
</dbReference>
<feature type="DNA-binding region" description="H-T-H motif" evidence="2">
    <location>
        <begin position="24"/>
        <end position="43"/>
    </location>
</feature>
<keyword evidence="5" id="KW-1185">Reference proteome</keyword>
<dbReference type="RefSeq" id="WP_183327487.1">
    <property type="nucleotide sequence ID" value="NZ_JACHHK010000002.1"/>
</dbReference>
<dbReference type="SUPFAM" id="SSF46689">
    <property type="entry name" value="Homeodomain-like"/>
    <property type="match status" value="1"/>
</dbReference>
<reference evidence="4 5" key="1">
    <citation type="submission" date="2020-08" db="EMBL/GenBank/DDBJ databases">
        <title>Genomic Encyclopedia of Type Strains, Phase IV (KMG-IV): sequencing the most valuable type-strain genomes for metagenomic binning, comparative biology and taxonomic classification.</title>
        <authorList>
            <person name="Goeker M."/>
        </authorList>
    </citation>
    <scope>NUCLEOTIDE SEQUENCE [LARGE SCALE GENOMIC DNA]</scope>
    <source>
        <strain evidence="4 5">DSM 25799</strain>
    </source>
</reference>
<name>A0A7W8CWJ1_9FIRM</name>
<dbReference type="PROSITE" id="PS50977">
    <property type="entry name" value="HTH_TETR_2"/>
    <property type="match status" value="1"/>
</dbReference>
<evidence type="ECO:0000313" key="5">
    <source>
        <dbReference type="Proteomes" id="UP000539953"/>
    </source>
</evidence>
<feature type="domain" description="HTH tetR-type" evidence="3">
    <location>
        <begin position="1"/>
        <end position="61"/>
    </location>
</feature>
<dbReference type="Pfam" id="PF00440">
    <property type="entry name" value="TetR_N"/>
    <property type="match status" value="1"/>
</dbReference>
<dbReference type="GO" id="GO:0003677">
    <property type="term" value="F:DNA binding"/>
    <property type="evidence" value="ECO:0007669"/>
    <property type="project" value="UniProtKB-UniRule"/>
</dbReference>
<gene>
    <name evidence="4" type="ORF">HNQ47_000660</name>
</gene>
<comment type="caution">
    <text evidence="4">The sequence shown here is derived from an EMBL/GenBank/DDBJ whole genome shotgun (WGS) entry which is preliminary data.</text>
</comment>